<dbReference type="Gene3D" id="1.10.1280.10">
    <property type="entry name" value="Di-copper center containing domain from catechol oxidase"/>
    <property type="match status" value="1"/>
</dbReference>
<feature type="chain" id="PRO_5037379890" evidence="2">
    <location>
        <begin position="22"/>
        <end position="164"/>
    </location>
</feature>
<dbReference type="Proteomes" id="UP000887566">
    <property type="component" value="Unplaced"/>
</dbReference>
<name>A0A914US70_9BILA</name>
<evidence type="ECO:0000256" key="2">
    <source>
        <dbReference type="SAM" id="SignalP"/>
    </source>
</evidence>
<organism evidence="3 4">
    <name type="scientific">Plectus sambesii</name>
    <dbReference type="NCBI Taxonomy" id="2011161"/>
    <lineage>
        <taxon>Eukaryota</taxon>
        <taxon>Metazoa</taxon>
        <taxon>Ecdysozoa</taxon>
        <taxon>Nematoda</taxon>
        <taxon>Chromadorea</taxon>
        <taxon>Plectida</taxon>
        <taxon>Plectina</taxon>
        <taxon>Plectoidea</taxon>
        <taxon>Plectidae</taxon>
        <taxon>Plectus</taxon>
    </lineage>
</organism>
<sequence>MKWTAVPMLIALWAAIDWTTAEQKDSCDHISTEAVRVMCQFLYEIDQRARADAQKEDPSQSVSVQHKKSAYDCMYLTCLCPYYNGSVIAQDGSCILENGKKLQRVTRKEYRRMSDEERSRFHAAMNQLKQSGEFDVIAAWHLNLPHGAHAGPAFAMWHREYSKR</sequence>
<feature type="signal peptide" evidence="2">
    <location>
        <begin position="1"/>
        <end position="21"/>
    </location>
</feature>
<dbReference type="PANTHER" id="PTHR11474">
    <property type="entry name" value="TYROSINASE FAMILY MEMBER"/>
    <property type="match status" value="1"/>
</dbReference>
<evidence type="ECO:0000256" key="1">
    <source>
        <dbReference type="ARBA" id="ARBA00023008"/>
    </source>
</evidence>
<dbReference type="SUPFAM" id="SSF48056">
    <property type="entry name" value="Di-copper centre-containing domain"/>
    <property type="match status" value="1"/>
</dbReference>
<protein>
    <submittedName>
        <fullName evidence="4">Uncharacterized protein</fullName>
    </submittedName>
</protein>
<evidence type="ECO:0000313" key="4">
    <source>
        <dbReference type="WBParaSite" id="PSAMB.scaffold11979size3026.g34539.t1"/>
    </source>
</evidence>
<dbReference type="PANTHER" id="PTHR11474:SF126">
    <property type="entry name" value="TYROSINASE-LIKE PROTEIN TYR-1-RELATED"/>
    <property type="match status" value="1"/>
</dbReference>
<keyword evidence="3" id="KW-1185">Reference proteome</keyword>
<dbReference type="InterPro" id="IPR050316">
    <property type="entry name" value="Tyrosinase/Hemocyanin"/>
</dbReference>
<evidence type="ECO:0000313" key="3">
    <source>
        <dbReference type="Proteomes" id="UP000887566"/>
    </source>
</evidence>
<keyword evidence="1" id="KW-0186">Copper</keyword>
<dbReference type="InterPro" id="IPR008922">
    <property type="entry name" value="Di-copper_centre_dom_sf"/>
</dbReference>
<accession>A0A914US70</accession>
<dbReference type="WBParaSite" id="PSAMB.scaffold11979size3026.g34539.t1">
    <property type="protein sequence ID" value="PSAMB.scaffold11979size3026.g34539.t1"/>
    <property type="gene ID" value="PSAMB.scaffold11979size3026.g34539"/>
</dbReference>
<dbReference type="AlphaFoldDB" id="A0A914US70"/>
<keyword evidence="2" id="KW-0732">Signal</keyword>
<reference evidence="4" key="1">
    <citation type="submission" date="2022-11" db="UniProtKB">
        <authorList>
            <consortium name="WormBaseParasite"/>
        </authorList>
    </citation>
    <scope>IDENTIFICATION</scope>
</reference>
<proteinExistence type="predicted"/>